<dbReference type="InterPro" id="IPR000719">
    <property type="entry name" value="Prot_kinase_dom"/>
</dbReference>
<dbReference type="Gene3D" id="2.60.120.430">
    <property type="entry name" value="Galactose-binding lectin"/>
    <property type="match status" value="1"/>
</dbReference>
<dbReference type="GO" id="GO:0004714">
    <property type="term" value="F:transmembrane receptor protein tyrosine kinase activity"/>
    <property type="evidence" value="ECO:0007669"/>
    <property type="project" value="InterPro"/>
</dbReference>
<dbReference type="Pfam" id="PF00069">
    <property type="entry name" value="Pkinase"/>
    <property type="match status" value="1"/>
</dbReference>
<dbReference type="GO" id="GO:0005524">
    <property type="term" value="F:ATP binding"/>
    <property type="evidence" value="ECO:0007669"/>
    <property type="project" value="InterPro"/>
</dbReference>
<dbReference type="PANTHER" id="PTHR27003:SF296">
    <property type="entry name" value="PROTEIN KINASE DOMAIN-CONTAINING PROTEIN"/>
    <property type="match status" value="1"/>
</dbReference>
<protein>
    <recommendedName>
        <fullName evidence="1">Protein kinase domain-containing protein</fullName>
    </recommendedName>
</protein>
<dbReference type="AlphaFoldDB" id="A0A1R3G437"/>
<keyword evidence="3" id="KW-1185">Reference proteome</keyword>
<dbReference type="STRING" id="93759.A0A1R3G437"/>
<reference evidence="3" key="1">
    <citation type="submission" date="2013-09" db="EMBL/GenBank/DDBJ databases">
        <title>Corchorus olitorius genome sequencing.</title>
        <authorList>
            <person name="Alam M."/>
            <person name="Haque M.S."/>
            <person name="Islam M.S."/>
            <person name="Emdad E.M."/>
            <person name="Islam M.M."/>
            <person name="Ahmed B."/>
            <person name="Halim A."/>
            <person name="Hossen Q.M.M."/>
            <person name="Hossain M.Z."/>
            <person name="Ahmed R."/>
            <person name="Khan M.M."/>
            <person name="Islam R."/>
            <person name="Rashid M.M."/>
            <person name="Khan S.A."/>
            <person name="Rahman M.S."/>
            <person name="Alam M."/>
            <person name="Yahiya A.S."/>
            <person name="Khan M.S."/>
            <person name="Azam M.S."/>
            <person name="Haque T."/>
            <person name="Lashkar M.Z.H."/>
            <person name="Akhand A.I."/>
            <person name="Morshed G."/>
            <person name="Roy S."/>
            <person name="Uddin K.S."/>
            <person name="Rabeya T."/>
            <person name="Hossain A.S."/>
            <person name="Chowdhury A."/>
            <person name="Snigdha A.R."/>
            <person name="Mortoza M.S."/>
            <person name="Matin S.A."/>
            <person name="Hoque S.M.E."/>
            <person name="Islam M.K."/>
            <person name="Roy D.K."/>
            <person name="Haider R."/>
            <person name="Moosa M.M."/>
            <person name="Elias S.M."/>
            <person name="Hasan A.M."/>
            <person name="Jahan S."/>
            <person name="Shafiuddin M."/>
            <person name="Mahmood N."/>
            <person name="Shommy N.S."/>
        </authorList>
    </citation>
    <scope>NUCLEOTIDE SEQUENCE [LARGE SCALE GENOMIC DNA]</scope>
    <source>
        <strain evidence="3">cv. O-4</strain>
    </source>
</reference>
<dbReference type="SMART" id="SM00220">
    <property type="entry name" value="S_TKc"/>
    <property type="match status" value="1"/>
</dbReference>
<proteinExistence type="predicted"/>
<accession>A0A1R3G437</accession>
<evidence type="ECO:0000313" key="2">
    <source>
        <dbReference type="EMBL" id="OMO52835.1"/>
    </source>
</evidence>
<dbReference type="Proteomes" id="UP000187203">
    <property type="component" value="Unassembled WGS sequence"/>
</dbReference>
<sequence>MTQLIAPDLVYATAERMATEAAQTVAPKFNLTWVMNVDASFSYHIRMQYFCDIVSKPDSDLYFNVYINGFMGVSGLDLSSETGEGGSRSRKMIILAITGLVIAPNLHWCSKKGLHYLHTCAAKQGRDVKTTNILLDENFKAKVADFGLSKSAAMEQGPVSTAVKGSFGYLDPKYFRRQQLTEKSDIYSFGVVLLEVLSTRVVICQNCQEKRLVWQSGQCSERKGMIQKIIDPKIAWSINEESLKKFVEAVEKCLGEYGVDRPSMGDVLWSLECSLQLQVASS</sequence>
<name>A0A1R3G437_9ROSI</name>
<feature type="domain" description="Protein kinase" evidence="1">
    <location>
        <begin position="1"/>
        <end position="275"/>
    </location>
</feature>
<evidence type="ECO:0000313" key="3">
    <source>
        <dbReference type="Proteomes" id="UP000187203"/>
    </source>
</evidence>
<dbReference type="GO" id="GO:0005886">
    <property type="term" value="C:plasma membrane"/>
    <property type="evidence" value="ECO:0007669"/>
    <property type="project" value="TreeGrafter"/>
</dbReference>
<comment type="caution">
    <text evidence="2">The sequence shown here is derived from an EMBL/GenBank/DDBJ whole genome shotgun (WGS) entry which is preliminary data.</text>
</comment>
<dbReference type="OrthoDB" id="982393at2759"/>
<dbReference type="PANTHER" id="PTHR27003">
    <property type="entry name" value="OS07G0166700 PROTEIN"/>
    <property type="match status" value="1"/>
</dbReference>
<dbReference type="InterPro" id="IPR045272">
    <property type="entry name" value="ANXUR1/2-like"/>
</dbReference>
<dbReference type="InterPro" id="IPR011009">
    <property type="entry name" value="Kinase-like_dom_sf"/>
</dbReference>
<dbReference type="SUPFAM" id="SSF56112">
    <property type="entry name" value="Protein kinase-like (PK-like)"/>
    <property type="match status" value="1"/>
</dbReference>
<evidence type="ECO:0000259" key="1">
    <source>
        <dbReference type="PROSITE" id="PS50011"/>
    </source>
</evidence>
<dbReference type="PROSITE" id="PS50011">
    <property type="entry name" value="PROTEIN_KINASE_DOM"/>
    <property type="match status" value="1"/>
</dbReference>
<dbReference type="EMBL" id="AWUE01023749">
    <property type="protein sequence ID" value="OMO52835.1"/>
    <property type="molecule type" value="Genomic_DNA"/>
</dbReference>
<organism evidence="2 3">
    <name type="scientific">Corchorus olitorius</name>
    <dbReference type="NCBI Taxonomy" id="93759"/>
    <lineage>
        <taxon>Eukaryota</taxon>
        <taxon>Viridiplantae</taxon>
        <taxon>Streptophyta</taxon>
        <taxon>Embryophyta</taxon>
        <taxon>Tracheophyta</taxon>
        <taxon>Spermatophyta</taxon>
        <taxon>Magnoliopsida</taxon>
        <taxon>eudicotyledons</taxon>
        <taxon>Gunneridae</taxon>
        <taxon>Pentapetalae</taxon>
        <taxon>rosids</taxon>
        <taxon>malvids</taxon>
        <taxon>Malvales</taxon>
        <taxon>Malvaceae</taxon>
        <taxon>Grewioideae</taxon>
        <taxon>Apeibeae</taxon>
        <taxon>Corchorus</taxon>
    </lineage>
</organism>
<dbReference type="Gene3D" id="1.10.510.10">
    <property type="entry name" value="Transferase(Phosphotransferase) domain 1"/>
    <property type="match status" value="1"/>
</dbReference>
<gene>
    <name evidence="2" type="ORF">COLO4_36951</name>
</gene>
<dbReference type="GO" id="GO:0009506">
    <property type="term" value="C:plasmodesma"/>
    <property type="evidence" value="ECO:0007669"/>
    <property type="project" value="TreeGrafter"/>
</dbReference>